<evidence type="ECO:0000259" key="2">
    <source>
        <dbReference type="Pfam" id="PF16849"/>
    </source>
</evidence>
<evidence type="ECO:0000313" key="4">
    <source>
        <dbReference type="EMBL" id="STX62840.1"/>
    </source>
</evidence>
<dbReference type="Gene3D" id="3.90.550.20">
    <property type="match status" value="1"/>
</dbReference>
<gene>
    <name evidence="3" type="ORF">Lmor_0286</name>
    <name evidence="4" type="ORF">NCTC12239_01779</name>
</gene>
<keyword evidence="1" id="KW-0472">Membrane</keyword>
<dbReference type="STRING" id="39962.Lmor_0286"/>
<keyword evidence="4" id="KW-0808">Transferase</keyword>
<feature type="transmembrane region" description="Helical" evidence="1">
    <location>
        <begin position="562"/>
        <end position="583"/>
    </location>
</feature>
<evidence type="ECO:0000313" key="5">
    <source>
        <dbReference type="Proteomes" id="UP000054985"/>
    </source>
</evidence>
<protein>
    <submittedName>
        <fullName evidence="3 4">Glucosyltransferase Lgt1</fullName>
    </submittedName>
</protein>
<sequence>MYDLITNKHVKIWIGPLKLQNELRLRNLRTINPDCDLFLIYDRRLLSTSEDWFIHNLCKDLNIMLFDVLADIVPQCVATEELNLIDDYLEAIQSVEQGGNPAAASDILRWLSPIYKLGIYSDMDVLIDVNSLPKSIKVSKPLLFNLGSLKIFGIDFPAINNDILAVVNSSHALPQIQKIQGTIHNGCRLYRMGEDPFSYLQKLYSSLPYHPDTSILTYFLSGSLPFHSELPSLAEGKSIGQTRAEIIRITNSSASFHEYSPWNSLFYKILSLGSDSSLNKIIKTHRMVLLKDSVIYTSGPGATFVALNEYPHYPGDYYRKEKVPHSFEHYGLDKHFLTGNRVPLHSSYIDLIKLYSAHHNDLSWLQEGRNRIDEHEAIISKISTRITASLSNTNLISNCEPCFPAKAIPPQITTELGKLAQLHMKQLAELQHQFRMNTACIEERNITFASCSKVSDALICVQTQVNFQSSSFFSTSQSFPRDLEYTCSSLSNGEPSLVCSTHFSQALCDIDSVSDSSPKLVSTLTTTAAYSALAAAIPEAVGDALKLMCHISEHQANYATQATYLIFIALTGSWLFLVVGMVAQSVGERVGLSKSSARLFSNTVAHSVNIAQNLAPSSLLTIGVGLAAGKFGLWAEKKIAKQFEGLQTKGTLSIN</sequence>
<feature type="domain" description="Lgt1 glycosyltransferase" evidence="2">
    <location>
        <begin position="16"/>
        <end position="175"/>
    </location>
</feature>
<organism evidence="4 6">
    <name type="scientific">Legionella moravica</name>
    <dbReference type="NCBI Taxonomy" id="39962"/>
    <lineage>
        <taxon>Bacteria</taxon>
        <taxon>Pseudomonadati</taxon>
        <taxon>Pseudomonadota</taxon>
        <taxon>Gammaproteobacteria</taxon>
        <taxon>Legionellales</taxon>
        <taxon>Legionellaceae</taxon>
        <taxon>Legionella</taxon>
    </lineage>
</organism>
<keyword evidence="1" id="KW-1133">Transmembrane helix</keyword>
<proteinExistence type="predicted"/>
<dbReference type="AlphaFoldDB" id="A0A378JXS3"/>
<keyword evidence="1" id="KW-0812">Transmembrane</keyword>
<dbReference type="EMBL" id="LNYN01000010">
    <property type="protein sequence ID" value="KTD38465.1"/>
    <property type="molecule type" value="Genomic_DNA"/>
</dbReference>
<dbReference type="Proteomes" id="UP000054985">
    <property type="component" value="Unassembled WGS sequence"/>
</dbReference>
<dbReference type="Proteomes" id="UP000254040">
    <property type="component" value="Unassembled WGS sequence"/>
</dbReference>
<reference evidence="4 6" key="2">
    <citation type="submission" date="2018-06" db="EMBL/GenBank/DDBJ databases">
        <authorList>
            <consortium name="Pathogen Informatics"/>
            <person name="Doyle S."/>
        </authorList>
    </citation>
    <scope>NUCLEOTIDE SEQUENCE [LARGE SCALE GENOMIC DNA]</scope>
    <source>
        <strain evidence="4 6">NCTC12239</strain>
    </source>
</reference>
<dbReference type="RefSeq" id="WP_028384576.1">
    <property type="nucleotide sequence ID" value="NZ_CAAAJG010000041.1"/>
</dbReference>
<keyword evidence="5" id="KW-1185">Reference proteome</keyword>
<dbReference type="InterPro" id="IPR031757">
    <property type="entry name" value="Lgt1_Glycosyltransf"/>
</dbReference>
<evidence type="ECO:0000313" key="3">
    <source>
        <dbReference type="EMBL" id="KTD38465.1"/>
    </source>
</evidence>
<evidence type="ECO:0000256" key="1">
    <source>
        <dbReference type="SAM" id="Phobius"/>
    </source>
</evidence>
<dbReference type="Pfam" id="PF16849">
    <property type="entry name" value="Glyco_transf_88"/>
    <property type="match status" value="1"/>
</dbReference>
<dbReference type="GO" id="GO:0016740">
    <property type="term" value="F:transferase activity"/>
    <property type="evidence" value="ECO:0007669"/>
    <property type="project" value="UniProtKB-KW"/>
</dbReference>
<dbReference type="EMBL" id="UGOG01000001">
    <property type="protein sequence ID" value="STX62840.1"/>
    <property type="molecule type" value="Genomic_DNA"/>
</dbReference>
<name>A0A378JXS3_9GAMM</name>
<reference evidence="3 5" key="1">
    <citation type="submission" date="2015-11" db="EMBL/GenBank/DDBJ databases">
        <title>Genomic analysis of 38 Legionella species identifies large and diverse effector repertoires.</title>
        <authorList>
            <person name="Burstein D."/>
            <person name="Amaro F."/>
            <person name="Zusman T."/>
            <person name="Lifshitz Z."/>
            <person name="Cohen O."/>
            <person name="Gilbert J.A."/>
            <person name="Pupko T."/>
            <person name="Shuman H.A."/>
            <person name="Segal G."/>
        </authorList>
    </citation>
    <scope>NUCLEOTIDE SEQUENCE [LARGE SCALE GENOMIC DNA]</scope>
    <source>
        <strain evidence="3 5">ATCC 43877</strain>
    </source>
</reference>
<evidence type="ECO:0000313" key="6">
    <source>
        <dbReference type="Proteomes" id="UP000254040"/>
    </source>
</evidence>
<dbReference type="OrthoDB" id="5649302at2"/>
<accession>A0A378JXS3</accession>